<dbReference type="PANTHER" id="PTHR43085:SF41">
    <property type="entry name" value="FRUCTOSELYSINE 6-KINASE"/>
    <property type="match status" value="1"/>
</dbReference>
<dbReference type="InterPro" id="IPR011611">
    <property type="entry name" value="PfkB_dom"/>
</dbReference>
<evidence type="ECO:0000256" key="1">
    <source>
        <dbReference type="ARBA" id="ARBA00010688"/>
    </source>
</evidence>
<evidence type="ECO:0000259" key="4">
    <source>
        <dbReference type="Pfam" id="PF00294"/>
    </source>
</evidence>
<dbReference type="KEGG" id="pgm:PGRAT_32010"/>
<dbReference type="PROSITE" id="PS00584">
    <property type="entry name" value="PFKB_KINASES_2"/>
    <property type="match status" value="1"/>
</dbReference>
<dbReference type="InterPro" id="IPR002173">
    <property type="entry name" value="Carboh/pur_kinase_PfkB_CS"/>
</dbReference>
<comment type="similarity">
    <text evidence="1">Belongs to the carbohydrate kinase PfkB family.</text>
</comment>
<dbReference type="EMBL" id="CP009287">
    <property type="protein sequence ID" value="AIQ71699.1"/>
    <property type="molecule type" value="Genomic_DNA"/>
</dbReference>
<dbReference type="STRING" id="189425.PGRAT_32010"/>
<dbReference type="NCBIfam" id="NF007321">
    <property type="entry name" value="PRK09813.1"/>
    <property type="match status" value="1"/>
</dbReference>
<dbReference type="Proteomes" id="UP000029500">
    <property type="component" value="Chromosome"/>
</dbReference>
<accession>A0A089NRH7</accession>
<evidence type="ECO:0000256" key="2">
    <source>
        <dbReference type="ARBA" id="ARBA00022679"/>
    </source>
</evidence>
<dbReference type="Pfam" id="PF00294">
    <property type="entry name" value="PfkB"/>
    <property type="match status" value="2"/>
</dbReference>
<dbReference type="GO" id="GO:0016301">
    <property type="term" value="F:kinase activity"/>
    <property type="evidence" value="ECO:0007669"/>
    <property type="project" value="UniProtKB-KW"/>
</dbReference>
<keyword evidence="2" id="KW-0808">Transferase</keyword>
<protein>
    <submittedName>
        <fullName evidence="5">Fructoselysine kinase</fullName>
    </submittedName>
</protein>
<dbReference type="InterPro" id="IPR029056">
    <property type="entry name" value="Ribokinase-like"/>
</dbReference>
<dbReference type="SUPFAM" id="SSF53613">
    <property type="entry name" value="Ribokinase-like"/>
    <property type="match status" value="1"/>
</dbReference>
<dbReference type="RefSeq" id="WP_025705687.1">
    <property type="nucleotide sequence ID" value="NZ_CP009287.1"/>
</dbReference>
<keyword evidence="6" id="KW-1185">Reference proteome</keyword>
<gene>
    <name evidence="5" type="ORF">PGRAT_32010</name>
</gene>
<keyword evidence="3 5" id="KW-0418">Kinase</keyword>
<dbReference type="eggNOG" id="COG0524">
    <property type="taxonomic scope" value="Bacteria"/>
</dbReference>
<evidence type="ECO:0000313" key="6">
    <source>
        <dbReference type="Proteomes" id="UP000029500"/>
    </source>
</evidence>
<dbReference type="InterPro" id="IPR050306">
    <property type="entry name" value="PfkB_Carbo_kinase"/>
</dbReference>
<evidence type="ECO:0000256" key="3">
    <source>
        <dbReference type="ARBA" id="ARBA00022777"/>
    </source>
</evidence>
<organism evidence="5 6">
    <name type="scientific">Paenibacillus graminis</name>
    <dbReference type="NCBI Taxonomy" id="189425"/>
    <lineage>
        <taxon>Bacteria</taxon>
        <taxon>Bacillati</taxon>
        <taxon>Bacillota</taxon>
        <taxon>Bacilli</taxon>
        <taxon>Bacillales</taxon>
        <taxon>Paenibacillaceae</taxon>
        <taxon>Paenibacillus</taxon>
    </lineage>
</organism>
<dbReference type="OrthoDB" id="9775849at2"/>
<reference evidence="5 6" key="1">
    <citation type="submission" date="2014-08" db="EMBL/GenBank/DDBJ databases">
        <title>Comparative genomics of the Paenibacillus odorifer group.</title>
        <authorList>
            <person name="den Bakker H.C."/>
            <person name="Tsai Y.-C."/>
            <person name="Martin N."/>
            <person name="Korlach J."/>
            <person name="Wiedmann M."/>
        </authorList>
    </citation>
    <scope>NUCLEOTIDE SEQUENCE [LARGE SCALE GENOMIC DNA]</scope>
    <source>
        <strain evidence="5 6">DSM 15220</strain>
    </source>
</reference>
<dbReference type="Gene3D" id="3.40.1190.20">
    <property type="match status" value="1"/>
</dbReference>
<name>A0A089NRH7_9BACL</name>
<dbReference type="PROSITE" id="PS00583">
    <property type="entry name" value="PFKB_KINASES_1"/>
    <property type="match status" value="1"/>
</dbReference>
<dbReference type="AlphaFoldDB" id="A0A089NRH7"/>
<feature type="domain" description="Carbohydrate kinase PfkB" evidence="4">
    <location>
        <begin position="14"/>
        <end position="102"/>
    </location>
</feature>
<feature type="domain" description="Carbohydrate kinase PfkB" evidence="4">
    <location>
        <begin position="172"/>
        <end position="259"/>
    </location>
</feature>
<proteinExistence type="inferred from homology"/>
<evidence type="ECO:0000313" key="5">
    <source>
        <dbReference type="EMBL" id="AIQ71699.1"/>
    </source>
</evidence>
<dbReference type="PANTHER" id="PTHR43085">
    <property type="entry name" value="HEXOKINASE FAMILY MEMBER"/>
    <property type="match status" value="1"/>
</dbReference>
<sequence length="260" mass="28745">MRIITVGDNCMDVYQTSGKAYPGGNPVNVAVYLAEMGAKTAYLGWVGTDIYGEIMIQAIQDKGVDTSRISQKDGKTAVTHVEMVENDRKFGDYEEGVMAQFFLTAEELDFAGDYQLVHSGIWGHADPYFSLFREKGLITSFDFSDQLKDERVQTLTPYVDYPFFSYTQDDDYIRQLLVEVKQRGAQLAVATLGENGSLAYDGEQFFPHGVGKVNVVDTMGAGDSFIAGFIYGRLKGLSIENCLELGANRAAKTIGYFGAW</sequence>
<dbReference type="HOGENOM" id="CLU_027634_13_0_9"/>